<sequence>MERPSSIQHFKKFLQDIKDVFVNTSARRRQYANHLKEHGIMSPCKILLPNATRWNSWFRIVCYAKDHIDYWPSFFEAELQDNIRNEKLAKIQSILQNVREKGIITIYIHFISNFSKEFVRTLDFFQQKNTPVFPFVELQLQQLNSYLESNRISSDFGFSLEHLILTLPFNPIDFYPIFQVAFEAAFAKFSLHISNHPARELFKACQIFDPAYFFYSDVGRKNIRLYSIINGFDNPSNELLREWFIYCGQQWVLDDTGIEGFWLRMVNQLPLLSNIALDYIWLPISSCTVERSFLIYNTILDDDYQNLSLESLKALNMMHFNLNFK</sequence>
<name>A0A397TB32_9GLOM</name>
<evidence type="ECO:0000259" key="1">
    <source>
        <dbReference type="Pfam" id="PF05699"/>
    </source>
</evidence>
<comment type="caution">
    <text evidence="2">The sequence shown here is derived from an EMBL/GenBank/DDBJ whole genome shotgun (WGS) entry which is preliminary data.</text>
</comment>
<reference evidence="2 3" key="1">
    <citation type="submission" date="2018-06" db="EMBL/GenBank/DDBJ databases">
        <title>Comparative genomics reveals the genomic features of Rhizophagus irregularis, R. cerebriforme, R. diaphanum and Gigaspora rosea, and their symbiotic lifestyle signature.</title>
        <authorList>
            <person name="Morin E."/>
            <person name="San Clemente H."/>
            <person name="Chen E.C.H."/>
            <person name="De La Providencia I."/>
            <person name="Hainaut M."/>
            <person name="Kuo A."/>
            <person name="Kohler A."/>
            <person name="Murat C."/>
            <person name="Tang N."/>
            <person name="Roy S."/>
            <person name="Loubradou J."/>
            <person name="Henrissat B."/>
            <person name="Grigoriev I.V."/>
            <person name="Corradi N."/>
            <person name="Roux C."/>
            <person name="Martin F.M."/>
        </authorList>
    </citation>
    <scope>NUCLEOTIDE SEQUENCE [LARGE SCALE GENOMIC DNA]</scope>
    <source>
        <strain evidence="2 3">DAOM 227022</strain>
    </source>
</reference>
<proteinExistence type="predicted"/>
<dbReference type="GO" id="GO:0046983">
    <property type="term" value="F:protein dimerization activity"/>
    <property type="evidence" value="ECO:0007669"/>
    <property type="project" value="InterPro"/>
</dbReference>
<feature type="domain" description="HAT C-terminal dimerisation" evidence="1">
    <location>
        <begin position="256"/>
        <end position="321"/>
    </location>
</feature>
<protein>
    <recommendedName>
        <fullName evidence="1">HAT C-terminal dimerisation domain-containing protein</fullName>
    </recommendedName>
</protein>
<gene>
    <name evidence="2" type="ORF">C1645_816677</name>
</gene>
<dbReference type="Pfam" id="PF05699">
    <property type="entry name" value="Dimer_Tnp_hAT"/>
    <property type="match status" value="1"/>
</dbReference>
<organism evidence="2 3">
    <name type="scientific">Glomus cerebriforme</name>
    <dbReference type="NCBI Taxonomy" id="658196"/>
    <lineage>
        <taxon>Eukaryota</taxon>
        <taxon>Fungi</taxon>
        <taxon>Fungi incertae sedis</taxon>
        <taxon>Mucoromycota</taxon>
        <taxon>Glomeromycotina</taxon>
        <taxon>Glomeromycetes</taxon>
        <taxon>Glomerales</taxon>
        <taxon>Glomeraceae</taxon>
        <taxon>Glomus</taxon>
    </lineage>
</organism>
<dbReference type="STRING" id="658196.A0A397TB32"/>
<dbReference type="EMBL" id="QKYT01000061">
    <property type="protein sequence ID" value="RIA95448.1"/>
    <property type="molecule type" value="Genomic_DNA"/>
</dbReference>
<keyword evidence="3" id="KW-1185">Reference proteome</keyword>
<dbReference type="Proteomes" id="UP000265703">
    <property type="component" value="Unassembled WGS sequence"/>
</dbReference>
<dbReference type="InterPro" id="IPR012337">
    <property type="entry name" value="RNaseH-like_sf"/>
</dbReference>
<evidence type="ECO:0000313" key="2">
    <source>
        <dbReference type="EMBL" id="RIA95448.1"/>
    </source>
</evidence>
<dbReference type="AlphaFoldDB" id="A0A397TB32"/>
<dbReference type="SUPFAM" id="SSF53098">
    <property type="entry name" value="Ribonuclease H-like"/>
    <property type="match status" value="1"/>
</dbReference>
<accession>A0A397TB32</accession>
<dbReference type="InterPro" id="IPR008906">
    <property type="entry name" value="HATC_C_dom"/>
</dbReference>
<dbReference type="OrthoDB" id="2406711at2759"/>
<evidence type="ECO:0000313" key="3">
    <source>
        <dbReference type="Proteomes" id="UP000265703"/>
    </source>
</evidence>